<gene>
    <name evidence="1" type="ORF">Syn7803US23_55</name>
</gene>
<keyword evidence="2" id="KW-1185">Reference proteome</keyword>
<reference evidence="1 2" key="1">
    <citation type="submission" date="2013-12" db="EMBL/GenBank/DDBJ databases">
        <title>Ecological redundancy of diverse viral populations within a natural community.</title>
        <authorList>
            <person name="Gregory A.C."/>
            <person name="LaButti K."/>
            <person name="Copeland A."/>
            <person name="Woyke T."/>
            <person name="Sullivan M.B."/>
        </authorList>
    </citation>
    <scope>NUCLEOTIDE SEQUENCE [LARGE SCALE GENOMIC DNA]</scope>
    <source>
        <strain evidence="1">Syn7803US23</strain>
    </source>
</reference>
<accession>A0A0E3FKF1</accession>
<evidence type="ECO:0000313" key="2">
    <source>
        <dbReference type="Proteomes" id="UP000185285"/>
    </source>
</evidence>
<name>A0A0E3FKF1_9CAUD</name>
<protein>
    <submittedName>
        <fullName evidence="1">Uncharacterized protein</fullName>
    </submittedName>
</protein>
<proteinExistence type="predicted"/>
<organism evidence="1 2">
    <name type="scientific">Synechococcus phage ACG-2014j</name>
    <dbReference type="NCBI Taxonomy" id="1493514"/>
    <lineage>
        <taxon>Viruses</taxon>
        <taxon>Duplodnaviria</taxon>
        <taxon>Heunggongvirae</taxon>
        <taxon>Uroviricota</taxon>
        <taxon>Caudoviricetes</taxon>
        <taxon>Pantevenvirales</taxon>
        <taxon>Kyanoviridae</taxon>
        <taxon>Potamoivirus</taxon>
        <taxon>Potamoivirus tusconj</taxon>
    </lineage>
</organism>
<dbReference type="EMBL" id="KJ019089">
    <property type="protein sequence ID" value="AIX28399.1"/>
    <property type="molecule type" value="Genomic_DNA"/>
</dbReference>
<sequence>MTTTVVKHSFYKIEIDTVDAPQQPIIYFRKEGKCTTAKGMDRQHNRIVNETVEAWRQFEGQIRRYTVSRVPADVVVGGEIRNA</sequence>
<evidence type="ECO:0000313" key="1">
    <source>
        <dbReference type="EMBL" id="AIX28399.1"/>
    </source>
</evidence>
<dbReference type="Proteomes" id="UP000185285">
    <property type="component" value="Segment"/>
</dbReference>